<evidence type="ECO:0000313" key="2">
    <source>
        <dbReference type="Proteomes" id="UP000077098"/>
    </source>
</evidence>
<sequence length="287" mass="31533">MSSHHFCRDISIERGEPLPGSGLAAKRYALLHWPRRHWRVPRTTSCEMSETLSEAIVKANEAGVHVALVDGDDIALSFDGKVLPVASQELAAEHLLNIASGGTFDGEADTRMTILCCTDSKQDPCCAKFGFSTWKTLKEKADPTKFRVLQSTHLGGCRFAATLIVLPARQRYGRLEPQAVPAFLENLSRGIPYLPAYRGSPTLDEARQVAEHAALTYAGDDDATEVTLQQSRDFSNDTEFIAVVSSHRLRVRLASHPVEVSTRCDNIKTGSSSAVDRWQVVTVEPID</sequence>
<gene>
    <name evidence="1" type="ORF">A7J57_22135</name>
</gene>
<name>A0A176XHQ0_AGRTU</name>
<accession>A0A176XHQ0</accession>
<dbReference type="SUPFAM" id="SSF52833">
    <property type="entry name" value="Thioredoxin-like"/>
    <property type="match status" value="1"/>
</dbReference>
<dbReference type="Proteomes" id="UP000077098">
    <property type="component" value="Unassembled WGS sequence"/>
</dbReference>
<dbReference type="EMBL" id="LXPS01000006">
    <property type="protein sequence ID" value="OAE48385.1"/>
    <property type="molecule type" value="Genomic_DNA"/>
</dbReference>
<dbReference type="Gene3D" id="3.40.30.10">
    <property type="entry name" value="Glutaredoxin"/>
    <property type="match status" value="1"/>
</dbReference>
<protein>
    <recommendedName>
        <fullName evidence="3">Sucrase ferredoxin</fullName>
    </recommendedName>
</protein>
<dbReference type="Pfam" id="PF06999">
    <property type="entry name" value="Suc_Fer-like"/>
    <property type="match status" value="1"/>
</dbReference>
<reference evidence="1 2" key="1">
    <citation type="submission" date="2016-05" db="EMBL/GenBank/DDBJ databases">
        <authorList>
            <person name="Lavstsen T."/>
            <person name="Jespersen J.S."/>
        </authorList>
    </citation>
    <scope>NUCLEOTIDE SEQUENCE [LARGE SCALE GENOMIC DNA]</scope>
    <source>
        <strain evidence="1 2">KCJ1736</strain>
    </source>
</reference>
<proteinExistence type="predicted"/>
<dbReference type="InterPro" id="IPR036249">
    <property type="entry name" value="Thioredoxin-like_sf"/>
</dbReference>
<dbReference type="InterPro" id="IPR009737">
    <property type="entry name" value="Aim32/Apd1-like"/>
</dbReference>
<organism evidence="1 2">
    <name type="scientific">Agrobacterium tumefaciens</name>
    <dbReference type="NCBI Taxonomy" id="358"/>
    <lineage>
        <taxon>Bacteria</taxon>
        <taxon>Pseudomonadati</taxon>
        <taxon>Pseudomonadota</taxon>
        <taxon>Alphaproteobacteria</taxon>
        <taxon>Hyphomicrobiales</taxon>
        <taxon>Rhizobiaceae</taxon>
        <taxon>Rhizobium/Agrobacterium group</taxon>
        <taxon>Agrobacterium</taxon>
        <taxon>Agrobacterium tumefaciens complex</taxon>
    </lineage>
</organism>
<comment type="caution">
    <text evidence="1">The sequence shown here is derived from an EMBL/GenBank/DDBJ whole genome shotgun (WGS) entry which is preliminary data.</text>
</comment>
<evidence type="ECO:0008006" key="3">
    <source>
        <dbReference type="Google" id="ProtNLM"/>
    </source>
</evidence>
<evidence type="ECO:0000313" key="1">
    <source>
        <dbReference type="EMBL" id="OAE48385.1"/>
    </source>
</evidence>
<dbReference type="AlphaFoldDB" id="A0A176XHQ0"/>